<keyword evidence="2 3" id="KW-0560">Oxidoreductase</keyword>
<dbReference type="InterPro" id="IPR036291">
    <property type="entry name" value="NAD(P)-bd_dom_sf"/>
</dbReference>
<dbReference type="RefSeq" id="WP_142928575.1">
    <property type="nucleotide sequence ID" value="NZ_ML660099.1"/>
</dbReference>
<evidence type="ECO:0000256" key="2">
    <source>
        <dbReference type="ARBA" id="ARBA00023002"/>
    </source>
</evidence>
<gene>
    <name evidence="3" type="ORF">FKG94_19320</name>
</gene>
<name>A0A545T3K6_9GAMM</name>
<evidence type="ECO:0000313" key="3">
    <source>
        <dbReference type="EMBL" id="TQV71799.1"/>
    </source>
</evidence>
<reference evidence="3 4" key="1">
    <citation type="submission" date="2019-06" db="EMBL/GenBank/DDBJ databases">
        <title>Whole genome sequence for Cellvibrionaceae sp. R142.</title>
        <authorList>
            <person name="Wang G."/>
        </authorList>
    </citation>
    <scope>NUCLEOTIDE SEQUENCE [LARGE SCALE GENOMIC DNA]</scope>
    <source>
        <strain evidence="3 4">R142</strain>
    </source>
</reference>
<accession>A0A545T3K6</accession>
<dbReference type="EMBL" id="VHSG01000020">
    <property type="protein sequence ID" value="TQV71799.1"/>
    <property type="molecule type" value="Genomic_DNA"/>
</dbReference>
<dbReference type="OrthoDB" id="9793499at2"/>
<dbReference type="AlphaFoldDB" id="A0A545T3K6"/>
<dbReference type="PRINTS" id="PR00080">
    <property type="entry name" value="SDRFAMILY"/>
</dbReference>
<organism evidence="3 4">
    <name type="scientific">Exilibacterium tricleocarpae</name>
    <dbReference type="NCBI Taxonomy" id="2591008"/>
    <lineage>
        <taxon>Bacteria</taxon>
        <taxon>Pseudomonadati</taxon>
        <taxon>Pseudomonadota</taxon>
        <taxon>Gammaproteobacteria</taxon>
        <taxon>Cellvibrionales</taxon>
        <taxon>Cellvibrionaceae</taxon>
        <taxon>Exilibacterium</taxon>
    </lineage>
</organism>
<dbReference type="GO" id="GO:0047040">
    <property type="term" value="F:pteridine reductase activity"/>
    <property type="evidence" value="ECO:0007669"/>
    <property type="project" value="UniProtKB-EC"/>
</dbReference>
<dbReference type="PANTHER" id="PTHR43639:SF1">
    <property type="entry name" value="SHORT-CHAIN DEHYDROGENASE_REDUCTASE FAMILY PROTEIN"/>
    <property type="match status" value="1"/>
</dbReference>
<comment type="similarity">
    <text evidence="1">Belongs to the short-chain dehydrogenases/reductases (SDR) family.</text>
</comment>
<evidence type="ECO:0000256" key="1">
    <source>
        <dbReference type="ARBA" id="ARBA00006484"/>
    </source>
</evidence>
<proteinExistence type="inferred from homology"/>
<dbReference type="EC" id="1.5.1.33" evidence="3"/>
<keyword evidence="4" id="KW-1185">Reference proteome</keyword>
<dbReference type="NCBIfam" id="NF006598">
    <property type="entry name" value="PRK09135.1"/>
    <property type="match status" value="1"/>
</dbReference>
<dbReference type="Gene3D" id="3.40.50.720">
    <property type="entry name" value="NAD(P)-binding Rossmann-like Domain"/>
    <property type="match status" value="1"/>
</dbReference>
<evidence type="ECO:0000313" key="4">
    <source>
        <dbReference type="Proteomes" id="UP000319732"/>
    </source>
</evidence>
<protein>
    <submittedName>
        <fullName evidence="3">Pteridine reductase</fullName>
        <ecNumber evidence="3">1.5.1.33</ecNumber>
    </submittedName>
</protein>
<dbReference type="SUPFAM" id="SSF51735">
    <property type="entry name" value="NAD(P)-binding Rossmann-fold domains"/>
    <property type="match status" value="1"/>
</dbReference>
<dbReference type="Pfam" id="PF13561">
    <property type="entry name" value="adh_short_C2"/>
    <property type="match status" value="1"/>
</dbReference>
<dbReference type="PANTHER" id="PTHR43639">
    <property type="entry name" value="OXIDOREDUCTASE, SHORT-CHAIN DEHYDROGENASE/REDUCTASE FAMILY (AFU_ORTHOLOGUE AFUA_5G02870)"/>
    <property type="match status" value="1"/>
</dbReference>
<comment type="caution">
    <text evidence="3">The sequence shown here is derived from an EMBL/GenBank/DDBJ whole genome shotgun (WGS) entry which is preliminary data.</text>
</comment>
<dbReference type="PRINTS" id="PR00081">
    <property type="entry name" value="GDHRDH"/>
</dbReference>
<dbReference type="FunFam" id="3.40.50.720:FF:000084">
    <property type="entry name" value="Short-chain dehydrogenase reductase"/>
    <property type="match status" value="1"/>
</dbReference>
<dbReference type="InterPro" id="IPR002347">
    <property type="entry name" value="SDR_fam"/>
</dbReference>
<sequence length="247" mass="26131">MTANHPVALITGAARRIGAQIAETLHRADFNVVLHYRNSATAAEQLAATFNQRRPDSAICLAADLCQSTQVQHLAEQSQTQWGRVDALINNASSFYPTPIGSATEAQWDDLLGSNVKAPFFLSQALAAALTRQRGAIINIADIHADRPLAEHTVYCIAKAGNVMLTQSLARELAPAVRVNGIAPGAILWPEQAAELSDDGKQKVLGRVPLARPGAPADIAATVLFLLTGAPYITGQVIAVDGGRSLT</sequence>
<dbReference type="Proteomes" id="UP000319732">
    <property type="component" value="Unassembled WGS sequence"/>
</dbReference>